<reference evidence="1" key="1">
    <citation type="submission" date="2016-12" db="EMBL/GenBank/DDBJ databases">
        <title>The genomes of Aspergillus section Nigri reveals drivers in fungal speciation.</title>
        <authorList>
            <consortium name="DOE Joint Genome Institute"/>
            <person name="Vesth T.C."/>
            <person name="Nybo J."/>
            <person name="Theobald S."/>
            <person name="Brandl J."/>
            <person name="Frisvad J.C."/>
            <person name="Nielsen K.F."/>
            <person name="Lyhne E.K."/>
            <person name="Kogle M.E."/>
            <person name="Kuo A."/>
            <person name="Riley R."/>
            <person name="Clum A."/>
            <person name="Nolan M."/>
            <person name="Lipzen A."/>
            <person name="Salamov A."/>
            <person name="Henrissat B."/>
            <person name="Wiebenga A."/>
            <person name="De vries R.P."/>
            <person name="Grigoriev I.V."/>
            <person name="Mortensen U.H."/>
            <person name="Andersen M.R."/>
            <person name="Baker S.E."/>
        </authorList>
    </citation>
    <scope>NUCLEOTIDE SEQUENCE</scope>
    <source>
        <strain evidence="1">CBS 122712</strain>
    </source>
</reference>
<proteinExistence type="predicted"/>
<keyword evidence="2" id="KW-1185">Reference proteome</keyword>
<organism evidence="1 2">
    <name type="scientific">Aspergillus eucalypticola (strain CBS 122712 / IBT 29274)</name>
    <dbReference type="NCBI Taxonomy" id="1448314"/>
    <lineage>
        <taxon>Eukaryota</taxon>
        <taxon>Fungi</taxon>
        <taxon>Dikarya</taxon>
        <taxon>Ascomycota</taxon>
        <taxon>Pezizomycotina</taxon>
        <taxon>Eurotiomycetes</taxon>
        <taxon>Eurotiomycetidae</taxon>
        <taxon>Eurotiales</taxon>
        <taxon>Aspergillaceae</taxon>
        <taxon>Aspergillus</taxon>
        <taxon>Aspergillus subgen. Circumdati</taxon>
    </lineage>
</organism>
<comment type="caution">
    <text evidence="1">The sequence shown here is derived from an EMBL/GenBank/DDBJ whole genome shotgun (WGS) entry which is preliminary data.</text>
</comment>
<dbReference type="VEuPathDB" id="FungiDB:BO83DRAFT_4899"/>
<dbReference type="Proteomes" id="UP000246171">
    <property type="component" value="Unassembled WGS sequence"/>
</dbReference>
<name>A0A317WGA0_ASPEC</name>
<dbReference type="EMBL" id="MSFU01000001">
    <property type="protein sequence ID" value="PWY85319.1"/>
    <property type="molecule type" value="Genomic_DNA"/>
</dbReference>
<dbReference type="RefSeq" id="XP_025393239.1">
    <property type="nucleotide sequence ID" value="XM_025537391.1"/>
</dbReference>
<dbReference type="AlphaFoldDB" id="A0A317WGA0"/>
<dbReference type="GeneID" id="37059353"/>
<accession>A0A317WGA0</accession>
<evidence type="ECO:0000313" key="2">
    <source>
        <dbReference type="Proteomes" id="UP000246171"/>
    </source>
</evidence>
<sequence length="163" mass="18248">MRNSEESSPYAPAIWKMIHFLNGRYCPQGPGVTSLHTPAIGIRNIGGGRRRDVRVRSCISFPFLFFPMGESLRRLCVHSATFDRVCDTLVQYAACRFLFPPRCSPPLWGVGWRGRMGLVSFDSDYSGGGGASLLFSEVSWIPYLMKSCVFAVRELERTLFSPG</sequence>
<gene>
    <name evidence="1" type="ORF">BO83DRAFT_4899</name>
</gene>
<evidence type="ECO:0000313" key="1">
    <source>
        <dbReference type="EMBL" id="PWY85319.1"/>
    </source>
</evidence>
<protein>
    <submittedName>
        <fullName evidence="1">Uncharacterized protein</fullName>
    </submittedName>
</protein>